<dbReference type="AlphaFoldDB" id="A0A1Y4E3W8"/>
<dbReference type="RefSeq" id="WP_087216610.1">
    <property type="nucleotide sequence ID" value="NZ_NFJJ01000010.1"/>
</dbReference>
<name>A0A1Y4E3W8_9FIRM</name>
<evidence type="ECO:0000256" key="1">
    <source>
        <dbReference type="SAM" id="Phobius"/>
    </source>
</evidence>
<evidence type="ECO:0000313" key="2">
    <source>
        <dbReference type="EMBL" id="OUP67574.1"/>
    </source>
</evidence>
<organism evidence="2 3">
    <name type="scientific">Anaerotruncus colihominis</name>
    <dbReference type="NCBI Taxonomy" id="169435"/>
    <lineage>
        <taxon>Bacteria</taxon>
        <taxon>Bacillati</taxon>
        <taxon>Bacillota</taxon>
        <taxon>Clostridia</taxon>
        <taxon>Eubacteriales</taxon>
        <taxon>Oscillospiraceae</taxon>
        <taxon>Anaerotruncus</taxon>
    </lineage>
</organism>
<keyword evidence="1" id="KW-1133">Transmembrane helix</keyword>
<proteinExistence type="predicted"/>
<dbReference type="EMBL" id="NFKP01000030">
    <property type="protein sequence ID" value="OUP67574.1"/>
    <property type="molecule type" value="Genomic_DNA"/>
</dbReference>
<feature type="transmembrane region" description="Helical" evidence="1">
    <location>
        <begin position="82"/>
        <end position="103"/>
    </location>
</feature>
<evidence type="ECO:0000313" key="3">
    <source>
        <dbReference type="Proteomes" id="UP000196386"/>
    </source>
</evidence>
<gene>
    <name evidence="2" type="ORF">B5F11_17340</name>
</gene>
<comment type="caution">
    <text evidence="2">The sequence shown here is derived from an EMBL/GenBank/DDBJ whole genome shotgun (WGS) entry which is preliminary data.</text>
</comment>
<keyword evidence="1" id="KW-0812">Transmembrane</keyword>
<dbReference type="Proteomes" id="UP000196386">
    <property type="component" value="Unassembled WGS sequence"/>
</dbReference>
<feature type="transmembrane region" description="Helical" evidence="1">
    <location>
        <begin position="109"/>
        <end position="134"/>
    </location>
</feature>
<accession>A0A1Y4E3W8</accession>
<feature type="transmembrane region" description="Helical" evidence="1">
    <location>
        <begin position="50"/>
        <end position="70"/>
    </location>
</feature>
<feature type="transmembrane region" description="Helical" evidence="1">
    <location>
        <begin position="21"/>
        <end position="44"/>
    </location>
</feature>
<keyword evidence="1" id="KW-0472">Membrane</keyword>
<sequence length="154" mass="17642">MSEFDQPSPKRKLTVYIKRALALLVSVYLYIGLFQVCFSVLLGSRIDADAIIRGFALAVIGYFWIAGSLFQRWLGLERWQLWVAMNLVGLPLSFPVYCCLEPWQEELDLIILAFAVVSYLILAWGIVGMGYLCVRFVRFVISCFSERQKDGKIE</sequence>
<protein>
    <submittedName>
        <fullName evidence="2">Uncharacterized protein</fullName>
    </submittedName>
</protein>
<reference evidence="3" key="1">
    <citation type="submission" date="2017-04" db="EMBL/GenBank/DDBJ databases">
        <title>Function of individual gut microbiota members based on whole genome sequencing of pure cultures obtained from chicken caecum.</title>
        <authorList>
            <person name="Medvecky M."/>
            <person name="Cejkova D."/>
            <person name="Polansky O."/>
            <person name="Karasova D."/>
            <person name="Kubasova T."/>
            <person name="Cizek A."/>
            <person name="Rychlik I."/>
        </authorList>
    </citation>
    <scope>NUCLEOTIDE SEQUENCE [LARGE SCALE GENOMIC DNA]</scope>
    <source>
        <strain evidence="3">An175</strain>
    </source>
</reference>